<protein>
    <submittedName>
        <fullName evidence="3">MBL fold metallo-hydrolase</fullName>
    </submittedName>
</protein>
<organism evidence="3 4">
    <name type="scientific">Acinetobacter pollinis</name>
    <dbReference type="NCBI Taxonomy" id="2605270"/>
    <lineage>
        <taxon>Bacteria</taxon>
        <taxon>Pseudomonadati</taxon>
        <taxon>Pseudomonadota</taxon>
        <taxon>Gammaproteobacteria</taxon>
        <taxon>Moraxellales</taxon>
        <taxon>Moraxellaceae</taxon>
        <taxon>Acinetobacter</taxon>
    </lineage>
</organism>
<evidence type="ECO:0000313" key="4">
    <source>
        <dbReference type="Proteomes" id="UP001339883"/>
    </source>
</evidence>
<evidence type="ECO:0000313" key="3">
    <source>
        <dbReference type="EMBL" id="MEB5477826.1"/>
    </source>
</evidence>
<dbReference type="RefSeq" id="WP_325776203.1">
    <property type="nucleotide sequence ID" value="NZ_VTDN01000016.1"/>
</dbReference>
<dbReference type="SMART" id="SM00849">
    <property type="entry name" value="Lactamase_B"/>
    <property type="match status" value="1"/>
</dbReference>
<reference evidence="3 4" key="1">
    <citation type="submission" date="2019-08" db="EMBL/GenBank/DDBJ databases">
        <title>Five species of Acinetobacter isolated from floral nectar and animal pollinators.</title>
        <authorList>
            <person name="Hendry T.A."/>
        </authorList>
    </citation>
    <scope>NUCLEOTIDE SEQUENCE [LARGE SCALE GENOMIC DNA]</scope>
    <source>
        <strain evidence="3 4">MD18.27</strain>
    </source>
</reference>
<dbReference type="InterPro" id="IPR001279">
    <property type="entry name" value="Metallo-B-lactamas"/>
</dbReference>
<comment type="caution">
    <text evidence="3">The sequence shown here is derived from an EMBL/GenBank/DDBJ whole genome shotgun (WGS) entry which is preliminary data.</text>
</comment>
<dbReference type="Gene3D" id="3.60.15.10">
    <property type="entry name" value="Ribonuclease Z/Hydroxyacylglutathione hydrolase-like"/>
    <property type="match status" value="1"/>
</dbReference>
<dbReference type="InterPro" id="IPR051682">
    <property type="entry name" value="Mito_Persulfide_Diox"/>
</dbReference>
<dbReference type="PANTHER" id="PTHR43084:SF1">
    <property type="entry name" value="PERSULFIDE DIOXYGENASE ETHE1, MITOCHONDRIAL"/>
    <property type="match status" value="1"/>
</dbReference>
<keyword evidence="1" id="KW-0479">Metal-binding</keyword>
<keyword evidence="4" id="KW-1185">Reference proteome</keyword>
<feature type="domain" description="Metallo-beta-lactamase" evidence="2">
    <location>
        <begin position="12"/>
        <end position="172"/>
    </location>
</feature>
<dbReference type="Pfam" id="PF00753">
    <property type="entry name" value="Lactamase_B"/>
    <property type="match status" value="2"/>
</dbReference>
<sequence length="230" mass="26320">MFLKQFFEPESCTYTYLIADEKNHAVIIDPVESELDIYLKMLQDYDLKLLYIFETHIHADHITAAAPLREKTQAKSVVHRNSNVTCADLLITDGCIFQLGKYSIEAIFTPGHTNACMSYYLKEENIVFTGDTLLINGCGRTDFQHGSSKQLYESIHTKIFTLPEQTIVYPAHDYHGKKFSTIKEEKEQNVRLGQGKTEAEFIDIMRNLDLPYPKKIDTALPMNQACGQKK</sequence>
<gene>
    <name evidence="3" type="ORF">I2F25_12385</name>
</gene>
<name>A0ABU6DVF2_9GAMM</name>
<dbReference type="PANTHER" id="PTHR43084">
    <property type="entry name" value="PERSULFIDE DIOXYGENASE ETHE1"/>
    <property type="match status" value="1"/>
</dbReference>
<dbReference type="InterPro" id="IPR044528">
    <property type="entry name" value="POD-like_MBL-fold"/>
</dbReference>
<proteinExistence type="predicted"/>
<dbReference type="CDD" id="cd07724">
    <property type="entry name" value="POD-like_MBL-fold"/>
    <property type="match status" value="1"/>
</dbReference>
<evidence type="ECO:0000259" key="2">
    <source>
        <dbReference type="SMART" id="SM00849"/>
    </source>
</evidence>
<evidence type="ECO:0000256" key="1">
    <source>
        <dbReference type="ARBA" id="ARBA00022723"/>
    </source>
</evidence>
<dbReference type="InterPro" id="IPR036866">
    <property type="entry name" value="RibonucZ/Hydroxyglut_hydro"/>
</dbReference>
<dbReference type="SUPFAM" id="SSF56281">
    <property type="entry name" value="Metallo-hydrolase/oxidoreductase"/>
    <property type="match status" value="1"/>
</dbReference>
<accession>A0ABU6DVF2</accession>
<dbReference type="EMBL" id="VTDN01000016">
    <property type="protein sequence ID" value="MEB5477826.1"/>
    <property type="molecule type" value="Genomic_DNA"/>
</dbReference>
<dbReference type="Proteomes" id="UP001339883">
    <property type="component" value="Unassembled WGS sequence"/>
</dbReference>